<dbReference type="Proteomes" id="UP000005824">
    <property type="component" value="Unassembled WGS sequence"/>
</dbReference>
<reference evidence="3 4" key="1">
    <citation type="journal article" date="2011" name="J. Bacteriol.">
        <title>Genome sequence of Chthoniobacter flavus Ellin428, an aerobic heterotrophic soil bacterium.</title>
        <authorList>
            <person name="Kant R."/>
            <person name="van Passel M.W."/>
            <person name="Palva A."/>
            <person name="Lucas S."/>
            <person name="Lapidus A."/>
            <person name="Glavina Del Rio T."/>
            <person name="Dalin E."/>
            <person name="Tice H."/>
            <person name="Bruce D."/>
            <person name="Goodwin L."/>
            <person name="Pitluck S."/>
            <person name="Larimer F.W."/>
            <person name="Land M.L."/>
            <person name="Hauser L."/>
            <person name="Sangwan P."/>
            <person name="de Vos W.M."/>
            <person name="Janssen P.H."/>
            <person name="Smidt H."/>
        </authorList>
    </citation>
    <scope>NUCLEOTIDE SEQUENCE [LARGE SCALE GENOMIC DNA]</scope>
    <source>
        <strain evidence="3 4">Ellin428</strain>
    </source>
</reference>
<feature type="transmembrane region" description="Helical" evidence="2">
    <location>
        <begin position="119"/>
        <end position="140"/>
    </location>
</feature>
<protein>
    <recommendedName>
        <fullName evidence="5">Transmembrane protein</fullName>
    </recommendedName>
</protein>
<organism evidence="3 4">
    <name type="scientific">Chthoniobacter flavus Ellin428</name>
    <dbReference type="NCBI Taxonomy" id="497964"/>
    <lineage>
        <taxon>Bacteria</taxon>
        <taxon>Pseudomonadati</taxon>
        <taxon>Verrucomicrobiota</taxon>
        <taxon>Spartobacteria</taxon>
        <taxon>Chthoniobacterales</taxon>
        <taxon>Chthoniobacteraceae</taxon>
        <taxon>Chthoniobacter</taxon>
    </lineage>
</organism>
<proteinExistence type="predicted"/>
<gene>
    <name evidence="3" type="ORF">CfE428DRAFT_6248</name>
</gene>
<keyword evidence="2" id="KW-0472">Membrane</keyword>
<dbReference type="InParanoid" id="B4DBF7"/>
<evidence type="ECO:0000313" key="3">
    <source>
        <dbReference type="EMBL" id="EDY16247.1"/>
    </source>
</evidence>
<dbReference type="EMBL" id="ABVL01000037">
    <property type="protein sequence ID" value="EDY16247.1"/>
    <property type="molecule type" value="Genomic_DNA"/>
</dbReference>
<feature type="compositionally biased region" description="Pro residues" evidence="1">
    <location>
        <begin position="224"/>
        <end position="237"/>
    </location>
</feature>
<name>B4DBF7_9BACT</name>
<dbReference type="AlphaFoldDB" id="B4DBF7"/>
<dbReference type="STRING" id="497964.CfE428DRAFT_6248"/>
<comment type="caution">
    <text evidence="3">The sequence shown here is derived from an EMBL/GenBank/DDBJ whole genome shotgun (WGS) entry which is preliminary data.</text>
</comment>
<evidence type="ECO:0000313" key="4">
    <source>
        <dbReference type="Proteomes" id="UP000005824"/>
    </source>
</evidence>
<feature type="transmembrane region" description="Helical" evidence="2">
    <location>
        <begin position="89"/>
        <end position="107"/>
    </location>
</feature>
<evidence type="ECO:0008006" key="5">
    <source>
        <dbReference type="Google" id="ProtNLM"/>
    </source>
</evidence>
<keyword evidence="2" id="KW-1133">Transmembrane helix</keyword>
<keyword evidence="2" id="KW-0812">Transmembrane</keyword>
<feature type="region of interest" description="Disordered" evidence="1">
    <location>
        <begin position="211"/>
        <end position="237"/>
    </location>
</feature>
<accession>B4DBF7</accession>
<dbReference type="eggNOG" id="ENOG50330EI">
    <property type="taxonomic scope" value="Bacteria"/>
</dbReference>
<feature type="transmembrane region" description="Helical" evidence="2">
    <location>
        <begin position="62"/>
        <end position="83"/>
    </location>
</feature>
<keyword evidence="4" id="KW-1185">Reference proteome</keyword>
<feature type="transmembrane region" description="Helical" evidence="2">
    <location>
        <begin position="160"/>
        <end position="186"/>
    </location>
</feature>
<sequence length="237" mass="24669">MHSPANMDTEIQFDRVERPISATACTSCRGALLGSYFQANGQILCERCAEGIRKFFHSGEGAFGRVIKAIAFGIGGGLAGGAIYTTVLALVHINAALITILIGFWVGKMVRKGSGNRGGIGYQLLAVIITYGMIGLSIILSEMLTSSAANGGLLNEIFLLLFGAIAGPVIAATHSPLGGLITFFGLMQAWKINKSVVVNITGPHALAPVTPSRDPVDPMIAQNPPAPVTPSLPPQSA</sequence>
<evidence type="ECO:0000256" key="2">
    <source>
        <dbReference type="SAM" id="Phobius"/>
    </source>
</evidence>
<evidence type="ECO:0000256" key="1">
    <source>
        <dbReference type="SAM" id="MobiDB-lite"/>
    </source>
</evidence>